<dbReference type="EMBL" id="JACLHY010000020">
    <property type="protein sequence ID" value="MBC8769674.1"/>
    <property type="molecule type" value="Genomic_DNA"/>
</dbReference>
<evidence type="ECO:0000259" key="1">
    <source>
        <dbReference type="Pfam" id="PF12508"/>
    </source>
</evidence>
<evidence type="ECO:0000313" key="3">
    <source>
        <dbReference type="Proteomes" id="UP000618952"/>
    </source>
</evidence>
<protein>
    <submittedName>
        <fullName evidence="2">Conjugative transposon protein TraM</fullName>
    </submittedName>
</protein>
<comment type="caution">
    <text evidence="2">The sequence shown here is derived from an EMBL/GenBank/DDBJ whole genome shotgun (WGS) entry which is preliminary data.</text>
</comment>
<gene>
    <name evidence="2" type="primary">traM</name>
    <name evidence="2" type="ORF">H4O18_16870</name>
</gene>
<keyword evidence="3" id="KW-1185">Reference proteome</keyword>
<reference evidence="2 3" key="1">
    <citation type="submission" date="2020-08" db="EMBL/GenBank/DDBJ databases">
        <title>Arenibacter gaetbuli sp. nov., isolated from a sand dune.</title>
        <authorList>
            <person name="Park S."/>
            <person name="Yoon J.-H."/>
        </authorList>
    </citation>
    <scope>NUCLEOTIDE SEQUENCE [LARGE SCALE GENOMIC DNA]</scope>
    <source>
        <strain evidence="2 3">BSSL-BM3</strain>
    </source>
</reference>
<feature type="domain" description="Conjugative transposon TraM C-terminal" evidence="1">
    <location>
        <begin position="177"/>
        <end position="308"/>
    </location>
</feature>
<sequence>MKIEKNKIVFTSILLCILLFITAYAVIIMDEGENPNLDINQIPLPELKNEQKIYDSKLDALNDIKEEKQLNVPSVYNDKFLDSTGRYDPDLLNKEKRRMVDSIYKYGRIQYSQKHYNNVKMHAPRASIPIAEVNPLDDGITTAETQVASKELALDHQLFFASHPISDEDRTTSPQSILARVDGTQTVKTDYRLRMRLLQDTKINSVLIPKNTRIYGFVSFKPNRTLIRIENIDHFPIQLMAYDFEDGSEGIYLKNNFRAEATNEVVDDIVDDINITGMPQIKGVQRIFRRNRRNTRATIIDNYKLILKLKKNNPKLYFQ</sequence>
<dbReference type="Proteomes" id="UP000618952">
    <property type="component" value="Unassembled WGS sequence"/>
</dbReference>
<dbReference type="Pfam" id="PF12508">
    <property type="entry name" value="Transposon_TraM"/>
    <property type="match status" value="1"/>
</dbReference>
<evidence type="ECO:0000313" key="2">
    <source>
        <dbReference type="EMBL" id="MBC8769674.1"/>
    </source>
</evidence>
<organism evidence="2 3">
    <name type="scientific">Arenibacter arenosicollis</name>
    <dbReference type="NCBI Taxonomy" id="2762274"/>
    <lineage>
        <taxon>Bacteria</taxon>
        <taxon>Pseudomonadati</taxon>
        <taxon>Bacteroidota</taxon>
        <taxon>Flavobacteriia</taxon>
        <taxon>Flavobacteriales</taxon>
        <taxon>Flavobacteriaceae</taxon>
        <taxon>Arenibacter</taxon>
    </lineage>
</organism>
<accession>A0ABR7QR57</accession>
<dbReference type="RefSeq" id="WP_187586718.1">
    <property type="nucleotide sequence ID" value="NZ_JACLHY010000020.1"/>
</dbReference>
<proteinExistence type="predicted"/>
<name>A0ABR7QR57_9FLAO</name>
<dbReference type="InterPro" id="IPR055407">
    <property type="entry name" value="TraM_C"/>
</dbReference>